<evidence type="ECO:0000313" key="2">
    <source>
        <dbReference type="Proteomes" id="UP001626549"/>
    </source>
</evidence>
<dbReference type="Pfam" id="PF02515">
    <property type="entry name" value="CoA_transf_3"/>
    <property type="match status" value="1"/>
</dbReference>
<keyword evidence="2" id="KW-1185">Reference proteome</keyword>
<dbReference type="SUPFAM" id="SSF89796">
    <property type="entry name" value="CoA-transferase family III (CaiB/BaiF)"/>
    <property type="match status" value="2"/>
</dbReference>
<proteinExistence type="predicted"/>
<accession>A0ABZ0ICX7</accession>
<organism evidence="1 2">
    <name type="scientific">Congregibacter brevis</name>
    <dbReference type="NCBI Taxonomy" id="3081201"/>
    <lineage>
        <taxon>Bacteria</taxon>
        <taxon>Pseudomonadati</taxon>
        <taxon>Pseudomonadota</taxon>
        <taxon>Gammaproteobacteria</taxon>
        <taxon>Cellvibrionales</taxon>
        <taxon>Halieaceae</taxon>
        <taxon>Congregibacter</taxon>
    </lineage>
</organism>
<dbReference type="PANTHER" id="PTHR48228">
    <property type="entry name" value="SUCCINYL-COA--D-CITRAMALATE COA-TRANSFERASE"/>
    <property type="match status" value="1"/>
</dbReference>
<reference evidence="1 2" key="1">
    <citation type="submission" date="2023-10" db="EMBL/GenBank/DDBJ databases">
        <title>Two novel species belonging to the OM43/NOR5 clade.</title>
        <authorList>
            <person name="Park M."/>
        </authorList>
    </citation>
    <scope>NUCLEOTIDE SEQUENCE [LARGE SCALE GENOMIC DNA]</scope>
    <source>
        <strain evidence="1 2">IMCC45268</strain>
    </source>
</reference>
<dbReference type="Proteomes" id="UP001626549">
    <property type="component" value="Chromosome"/>
</dbReference>
<evidence type="ECO:0000313" key="1">
    <source>
        <dbReference type="EMBL" id="WOJ97404.1"/>
    </source>
</evidence>
<dbReference type="GO" id="GO:0016740">
    <property type="term" value="F:transferase activity"/>
    <property type="evidence" value="ECO:0007669"/>
    <property type="project" value="UniProtKB-KW"/>
</dbReference>
<dbReference type="InterPro" id="IPR050509">
    <property type="entry name" value="CoA-transferase_III"/>
</dbReference>
<dbReference type="Gene3D" id="3.40.50.10540">
    <property type="entry name" value="Crotonobetainyl-coa:carnitine coa-transferase, domain 1"/>
    <property type="match status" value="1"/>
</dbReference>
<dbReference type="InterPro" id="IPR023606">
    <property type="entry name" value="CoA-Trfase_III_dom_1_sf"/>
</dbReference>
<protein>
    <submittedName>
        <fullName evidence="1">CoA transferase</fullName>
    </submittedName>
</protein>
<keyword evidence="1" id="KW-0808">Transferase</keyword>
<gene>
    <name evidence="1" type="ORF">R0137_02245</name>
</gene>
<sequence length="459" mass="49605">MQTDRNDVDLSAAIEEALFYVDSPTSAVTGDDDLAALPSCFDVTGLAVASIGAACAELAALAGRPSDQQVVVSRRLASLWFGMSIRPQGWEMPPVWDAIAGLYRSKDNWIRLHTNAPHHRHAALDVLSCEAIREDVAARVSQWTAEDLEREIVGNGGCAAALRSKEEWDAHPQGVASQEEPLIAWTEGESTASALSFGTESLPLKGLRVLDCTRVLAGPVCTRLLAGYGAEVLRVDPPGWDEANVEPEVTLGKRMTTLDLRESADKQCFEKLLASADVFIHGYRSDALEGLGLGDERRRAINPALIDVSLSAYGWTGPWATRRGYDSLVQMSSGIVHEGMLRGDGKTPTPLPVQALDHATGYLMAAAALRALRVRREAGTALSARLSLARTAVLLKGTVRNGTSVAFTDEDIADLTTDLESTYWGPARRVRFPVIEGLAPPNWRHPARPLHSDASEWPS</sequence>
<dbReference type="InterPro" id="IPR003673">
    <property type="entry name" value="CoA-Trfase_fam_III"/>
</dbReference>
<name>A0ABZ0ICX7_9GAMM</name>
<dbReference type="RefSeq" id="WP_407328224.1">
    <property type="nucleotide sequence ID" value="NZ_CP136865.1"/>
</dbReference>
<dbReference type="PANTHER" id="PTHR48228:SF4">
    <property type="entry name" value="BLR3030 PROTEIN"/>
    <property type="match status" value="1"/>
</dbReference>
<dbReference type="EMBL" id="CP136865">
    <property type="protein sequence ID" value="WOJ97404.1"/>
    <property type="molecule type" value="Genomic_DNA"/>
</dbReference>